<dbReference type="InterPro" id="IPR021617">
    <property type="entry name" value="DUF3231"/>
</dbReference>
<evidence type="ECO:0008006" key="3">
    <source>
        <dbReference type="Google" id="ProtNLM"/>
    </source>
</evidence>
<sequence>MENVMTSAINTIKSLFDDEPKDPLHVGEVMACWIYLGGLLEAKAFVESAINTTVDMQLRKVLEEDQQIGHSQIQRLQSFMINEGVTLPPSPESKPKSDPNAIPLGVKFTDDELANLLSIKIVTLIVNAATGSAQSVRNDVALLFTQFQAEKMVFGANVKSMMRERGWIKIPPYYYPPGAPGSGRNEA</sequence>
<dbReference type="Gene3D" id="1.20.1260.10">
    <property type="match status" value="1"/>
</dbReference>
<dbReference type="InterPro" id="IPR012347">
    <property type="entry name" value="Ferritin-like"/>
</dbReference>
<evidence type="ECO:0000313" key="1">
    <source>
        <dbReference type="EMBL" id="MBP1963550.1"/>
    </source>
</evidence>
<keyword evidence="2" id="KW-1185">Reference proteome</keyword>
<dbReference type="EMBL" id="JAGGKV010000006">
    <property type="protein sequence ID" value="MBP1963550.1"/>
    <property type="molecule type" value="Genomic_DNA"/>
</dbReference>
<gene>
    <name evidence="1" type="ORF">J2Z65_002769</name>
</gene>
<name>A0ABS4HY35_9BACL</name>
<reference evidence="1 2" key="1">
    <citation type="submission" date="2021-03" db="EMBL/GenBank/DDBJ databases">
        <title>Genomic Encyclopedia of Type Strains, Phase IV (KMG-IV): sequencing the most valuable type-strain genomes for metagenomic binning, comparative biology and taxonomic classification.</title>
        <authorList>
            <person name="Goeker M."/>
        </authorList>
    </citation>
    <scope>NUCLEOTIDE SEQUENCE [LARGE SCALE GENOMIC DNA]</scope>
    <source>
        <strain evidence="1 2">DSM 24950</strain>
    </source>
</reference>
<accession>A0ABS4HY35</accession>
<protein>
    <recommendedName>
        <fullName evidence="3">DUF3231 family protein</fullName>
    </recommendedName>
</protein>
<organism evidence="1 2">
    <name type="scientific">Paenibacillus aceris</name>
    <dbReference type="NCBI Taxonomy" id="869555"/>
    <lineage>
        <taxon>Bacteria</taxon>
        <taxon>Bacillati</taxon>
        <taxon>Bacillota</taxon>
        <taxon>Bacilli</taxon>
        <taxon>Bacillales</taxon>
        <taxon>Paenibacillaceae</taxon>
        <taxon>Paenibacillus</taxon>
    </lineage>
</organism>
<proteinExistence type="predicted"/>
<dbReference type="RefSeq" id="WP_240159811.1">
    <property type="nucleotide sequence ID" value="NZ_JAAOZR010000024.1"/>
</dbReference>
<dbReference type="Pfam" id="PF11553">
    <property type="entry name" value="DUF3231"/>
    <property type="match status" value="1"/>
</dbReference>
<evidence type="ECO:0000313" key="2">
    <source>
        <dbReference type="Proteomes" id="UP001519344"/>
    </source>
</evidence>
<dbReference type="Proteomes" id="UP001519344">
    <property type="component" value="Unassembled WGS sequence"/>
</dbReference>
<comment type="caution">
    <text evidence="1">The sequence shown here is derived from an EMBL/GenBank/DDBJ whole genome shotgun (WGS) entry which is preliminary data.</text>
</comment>